<comment type="caution">
    <text evidence="1">The sequence shown here is derived from an EMBL/GenBank/DDBJ whole genome shotgun (WGS) entry which is preliminary data.</text>
</comment>
<accession>A0A9P5TK49</accession>
<reference evidence="1" key="1">
    <citation type="submission" date="2020-11" db="EMBL/GenBank/DDBJ databases">
        <authorList>
            <consortium name="DOE Joint Genome Institute"/>
            <person name="Ahrendt S."/>
            <person name="Riley R."/>
            <person name="Andreopoulos W."/>
            <person name="LaButti K."/>
            <person name="Pangilinan J."/>
            <person name="Ruiz-duenas F.J."/>
            <person name="Barrasa J.M."/>
            <person name="Sanchez-Garcia M."/>
            <person name="Camarero S."/>
            <person name="Miyauchi S."/>
            <person name="Serrano A."/>
            <person name="Linde D."/>
            <person name="Babiker R."/>
            <person name="Drula E."/>
            <person name="Ayuso-Fernandez I."/>
            <person name="Pacheco R."/>
            <person name="Padilla G."/>
            <person name="Ferreira P."/>
            <person name="Barriuso J."/>
            <person name="Kellner H."/>
            <person name="Castanera R."/>
            <person name="Alfaro M."/>
            <person name="Ramirez L."/>
            <person name="Pisabarro A.G."/>
            <person name="Kuo A."/>
            <person name="Tritt A."/>
            <person name="Lipzen A."/>
            <person name="He G."/>
            <person name="Yan M."/>
            <person name="Ng V."/>
            <person name="Cullen D."/>
            <person name="Martin F."/>
            <person name="Rosso M.-N."/>
            <person name="Henrissat B."/>
            <person name="Hibbett D."/>
            <person name="Martinez A.T."/>
            <person name="Grigoriev I.V."/>
        </authorList>
    </citation>
    <scope>NUCLEOTIDE SEQUENCE</scope>
    <source>
        <strain evidence="1">AH 44721</strain>
    </source>
</reference>
<proteinExistence type="predicted"/>
<evidence type="ECO:0000313" key="2">
    <source>
        <dbReference type="Proteomes" id="UP000724874"/>
    </source>
</evidence>
<dbReference type="Proteomes" id="UP000724874">
    <property type="component" value="Unassembled WGS sequence"/>
</dbReference>
<dbReference type="EMBL" id="JADNYJ010000073">
    <property type="protein sequence ID" value="KAF8891070.1"/>
    <property type="molecule type" value="Genomic_DNA"/>
</dbReference>
<organism evidence="1 2">
    <name type="scientific">Gymnopilus junonius</name>
    <name type="common">Spectacular rustgill mushroom</name>
    <name type="synonym">Gymnopilus spectabilis subsp. junonius</name>
    <dbReference type="NCBI Taxonomy" id="109634"/>
    <lineage>
        <taxon>Eukaryota</taxon>
        <taxon>Fungi</taxon>
        <taxon>Dikarya</taxon>
        <taxon>Basidiomycota</taxon>
        <taxon>Agaricomycotina</taxon>
        <taxon>Agaricomycetes</taxon>
        <taxon>Agaricomycetidae</taxon>
        <taxon>Agaricales</taxon>
        <taxon>Agaricineae</taxon>
        <taxon>Hymenogastraceae</taxon>
        <taxon>Gymnopilus</taxon>
    </lineage>
</organism>
<dbReference type="AlphaFoldDB" id="A0A9P5TK49"/>
<evidence type="ECO:0000313" key="1">
    <source>
        <dbReference type="EMBL" id="KAF8891070.1"/>
    </source>
</evidence>
<protein>
    <submittedName>
        <fullName evidence="1">Uncharacterized protein</fullName>
    </submittedName>
</protein>
<gene>
    <name evidence="1" type="ORF">CPB84DRAFT_1748943</name>
</gene>
<name>A0A9P5TK49_GYMJU</name>
<keyword evidence="2" id="KW-1185">Reference proteome</keyword>
<sequence>MIWTTGRRMEGRSRLGSWISIWRYQQEVVEITAHVHEDGLATGKQVEVVVEIDLKRNAIGMEHKLKMESTSGQYGRWSGRKRTGGPRSCRRWINAKTEGEWNEWEKEYLEERRLKDTVENWQRRVLPPSKGPSLAIDGHPVGSVHVDVGVPVPHEPGTSNQVEQPQAKVTLKASATQIKNQLALLPPSPIL</sequence>